<keyword evidence="6" id="KW-0150">Chloroplast</keyword>
<proteinExistence type="inferred from homology"/>
<organism evidence="6">
    <name type="scientific">Ulnaria acus</name>
    <dbReference type="NCBI Taxonomy" id="1436140"/>
    <lineage>
        <taxon>Eukaryota</taxon>
        <taxon>Sar</taxon>
        <taxon>Stramenopiles</taxon>
        <taxon>Ochrophyta</taxon>
        <taxon>Bacillariophyta</taxon>
        <taxon>Fragilariophyceae</taxon>
        <taxon>Fragilariophycidae</taxon>
        <taxon>Licmophorales</taxon>
        <taxon>Ulnariaceae</taxon>
        <taxon>Ulnaria</taxon>
    </lineage>
</organism>
<keyword evidence="6" id="KW-0934">Plastid</keyword>
<dbReference type="PANTHER" id="PTHR10916">
    <property type="entry name" value="60S RIBOSOMAL PROTEIN L35/50S RIBOSOMAL PROTEIN L29"/>
    <property type="match status" value="1"/>
</dbReference>
<geneLocation type="chloroplast" evidence="6"/>
<gene>
    <name evidence="5 6" type="primary">rpl29</name>
</gene>
<dbReference type="NCBIfam" id="TIGR00012">
    <property type="entry name" value="L29"/>
    <property type="match status" value="1"/>
</dbReference>
<accession>H2EUX3</accession>
<evidence type="ECO:0000313" key="6">
    <source>
        <dbReference type="EMBL" id="AEX37863.1"/>
    </source>
</evidence>
<evidence type="ECO:0000256" key="5">
    <source>
        <dbReference type="HAMAP-Rule" id="MF_00374"/>
    </source>
</evidence>
<dbReference type="InterPro" id="IPR001854">
    <property type="entry name" value="Ribosomal_uL29"/>
</dbReference>
<dbReference type="GeneID" id="11541697"/>
<dbReference type="Pfam" id="PF00831">
    <property type="entry name" value="Ribosomal_L29"/>
    <property type="match status" value="1"/>
</dbReference>
<comment type="similarity">
    <text evidence="1 5">Belongs to the universal ribosomal protein uL29 family.</text>
</comment>
<name>H2EUX3_9STRA</name>
<dbReference type="CDD" id="cd00427">
    <property type="entry name" value="Ribosomal_L29_HIP"/>
    <property type="match status" value="1"/>
</dbReference>
<dbReference type="HAMAP" id="MF_00374">
    <property type="entry name" value="Ribosomal_uL29"/>
    <property type="match status" value="1"/>
</dbReference>
<dbReference type="SUPFAM" id="SSF46561">
    <property type="entry name" value="Ribosomal protein L29 (L29p)"/>
    <property type="match status" value="1"/>
</dbReference>
<evidence type="ECO:0000256" key="1">
    <source>
        <dbReference type="ARBA" id="ARBA00009254"/>
    </source>
</evidence>
<dbReference type="GO" id="GO:0009507">
    <property type="term" value="C:chloroplast"/>
    <property type="evidence" value="ECO:0007669"/>
    <property type="project" value="UniProtKB-SubCell"/>
</dbReference>
<dbReference type="PANTHER" id="PTHR10916:SF0">
    <property type="entry name" value="LARGE RIBOSOMAL SUBUNIT PROTEIN UL29C"/>
    <property type="match status" value="1"/>
</dbReference>
<protein>
    <recommendedName>
        <fullName evidence="4 5">Large ribosomal subunit protein uL29c</fullName>
    </recommendedName>
</protein>
<reference evidence="6" key="1">
    <citation type="journal article" date="2012" name="Int J Biol">
        <title>Complete chloroplast genome sequence of freshwater araphid pennate diatom alga Synedra acus from Lake Baikal.</title>
        <authorList>
            <person name="Galachyants Y.P."/>
            <person name="Morozov A."/>
            <person name="Mardanov A.V."/>
            <person name="Beletsky A.V."/>
            <person name="Ravin N.V."/>
            <person name="Petrova D.P."/>
            <person name="Likhoshway Y.V."/>
        </authorList>
    </citation>
    <scope>NUCLEOTIDE SEQUENCE</scope>
    <source>
        <strain evidence="6">G9</strain>
    </source>
</reference>
<evidence type="ECO:0000256" key="3">
    <source>
        <dbReference type="ARBA" id="ARBA00023274"/>
    </source>
</evidence>
<dbReference type="GO" id="GO:0006412">
    <property type="term" value="P:translation"/>
    <property type="evidence" value="ECO:0007669"/>
    <property type="project" value="UniProtKB-UniRule"/>
</dbReference>
<comment type="subcellular location">
    <subcellularLocation>
        <location evidence="5">Plastid</location>
        <location evidence="5">Chloroplast</location>
    </subcellularLocation>
</comment>
<dbReference type="GO" id="GO:0003735">
    <property type="term" value="F:structural constituent of ribosome"/>
    <property type="evidence" value="ECO:0007669"/>
    <property type="project" value="InterPro"/>
</dbReference>
<dbReference type="InterPro" id="IPR050063">
    <property type="entry name" value="Ribosomal_protein_uL29"/>
</dbReference>
<dbReference type="AlphaFoldDB" id="H2EUX3"/>
<keyword evidence="3 5" id="KW-0687">Ribonucleoprotein</keyword>
<sequence length="81" mass="9554">MSLPKFNNLISLSNNEIAEQILKTENEIFNLRFKKATRQTFKSHEIKKAKRILAQLKTLLSMRIEERENNEETVINQLIPN</sequence>
<keyword evidence="2 5" id="KW-0689">Ribosomal protein</keyword>
<evidence type="ECO:0000256" key="4">
    <source>
        <dbReference type="ARBA" id="ARBA00040028"/>
    </source>
</evidence>
<evidence type="ECO:0000256" key="2">
    <source>
        <dbReference type="ARBA" id="ARBA00022980"/>
    </source>
</evidence>
<dbReference type="InterPro" id="IPR036049">
    <property type="entry name" value="Ribosomal_uL29_sf"/>
</dbReference>
<dbReference type="RefSeq" id="YP_005089738.1">
    <property type="nucleotide sequence ID" value="NC_016731.1"/>
</dbReference>
<dbReference type="EMBL" id="JQ088178">
    <property type="protein sequence ID" value="AEX37863.1"/>
    <property type="molecule type" value="Genomic_DNA"/>
</dbReference>
<dbReference type="Gene3D" id="1.10.287.310">
    <property type="match status" value="1"/>
</dbReference>
<dbReference type="GO" id="GO:0022625">
    <property type="term" value="C:cytosolic large ribosomal subunit"/>
    <property type="evidence" value="ECO:0007669"/>
    <property type="project" value="TreeGrafter"/>
</dbReference>